<keyword evidence="6" id="KW-0413">Isomerase</keyword>
<evidence type="ECO:0000256" key="3">
    <source>
        <dbReference type="ARBA" id="ARBA00008088"/>
    </source>
</evidence>
<name>A0ABR4AES4_9LECA</name>
<organism evidence="9 10">
    <name type="scientific">Stereocaulon virgatum</name>
    <dbReference type="NCBI Taxonomy" id="373712"/>
    <lineage>
        <taxon>Eukaryota</taxon>
        <taxon>Fungi</taxon>
        <taxon>Dikarya</taxon>
        <taxon>Ascomycota</taxon>
        <taxon>Pezizomycotina</taxon>
        <taxon>Lecanoromycetes</taxon>
        <taxon>OSLEUM clade</taxon>
        <taxon>Lecanoromycetidae</taxon>
        <taxon>Lecanorales</taxon>
        <taxon>Lecanorineae</taxon>
        <taxon>Stereocaulaceae</taxon>
        <taxon>Stereocaulon</taxon>
    </lineage>
</organism>
<evidence type="ECO:0000313" key="10">
    <source>
        <dbReference type="Proteomes" id="UP001590950"/>
    </source>
</evidence>
<evidence type="ECO:0000256" key="6">
    <source>
        <dbReference type="ARBA" id="ARBA00023235"/>
    </source>
</evidence>
<comment type="pathway">
    <text evidence="2">Carbohydrate degradation; pentose phosphate pathway; D-ribose 5-phosphate from D-ribulose 5-phosphate (non-oxidative stage): step 1/1.</text>
</comment>
<comment type="catalytic activity">
    <reaction evidence="1">
        <text>aldehydo-D-ribose 5-phosphate = D-ribulose 5-phosphate</text>
        <dbReference type="Rhea" id="RHEA:14657"/>
        <dbReference type="ChEBI" id="CHEBI:58121"/>
        <dbReference type="ChEBI" id="CHEBI:58273"/>
        <dbReference type="EC" id="5.3.1.6"/>
    </reaction>
</comment>
<comment type="similarity">
    <text evidence="3">Belongs to the ribose 5-phosphate isomerase family.</text>
</comment>
<evidence type="ECO:0000256" key="5">
    <source>
        <dbReference type="ARBA" id="ARBA00019150"/>
    </source>
</evidence>
<dbReference type="EMBL" id="JBEFKJ010000009">
    <property type="protein sequence ID" value="KAL2044322.1"/>
    <property type="molecule type" value="Genomic_DNA"/>
</dbReference>
<sequence length="342" mass="37342">MRTILTTYCRLPKCVLISKHFSPLRSDPHNPFLFNCYSSSTTNMPSSNTPLSDIETAKRNAARAAVKEHFDPSARYVGIGSGSTIVYVVEAIQELDDPRIANINFIPTGYQSRQMILRANLKDLKFDSLPAKPLIDVAFDGADEIDDSLNCIKGGGACLYQEKLVATQARKFICVADHRKLQPRLLTFWKYIPIEVEPLATHTVMNAILGLGATSAVLREGHMMKAGPIKTDQDNFIIDAYFQPLLLPADVEKSGSLHEVQKGMEGKGEGGVWEVAELAREIKAIEGVLSVGLFVGENGEQATRRGAGRGGQKPVAAYFGMEDGSVTVRVANEDGTATVREK</sequence>
<dbReference type="PANTHER" id="PTHR11934">
    <property type="entry name" value="RIBOSE-5-PHOSPHATE ISOMERASE"/>
    <property type="match status" value="1"/>
</dbReference>
<dbReference type="Gene3D" id="3.40.50.1360">
    <property type="match status" value="1"/>
</dbReference>
<dbReference type="NCBIfam" id="TIGR00021">
    <property type="entry name" value="rpiA"/>
    <property type="match status" value="1"/>
</dbReference>
<dbReference type="EC" id="5.3.1.6" evidence="4"/>
<protein>
    <recommendedName>
        <fullName evidence="5">Ribose-5-phosphate isomerase</fullName>
        <ecNumber evidence="4">5.3.1.6</ecNumber>
    </recommendedName>
    <alternativeName>
        <fullName evidence="8">D-ribose-5-phosphate ketol-isomerase</fullName>
    </alternativeName>
    <alternativeName>
        <fullName evidence="7">Phosphoriboisomerase</fullName>
    </alternativeName>
</protein>
<comment type="caution">
    <text evidence="9">The sequence shown here is derived from an EMBL/GenBank/DDBJ whole genome shotgun (WGS) entry which is preliminary data.</text>
</comment>
<keyword evidence="10" id="KW-1185">Reference proteome</keyword>
<dbReference type="InterPro" id="IPR037171">
    <property type="entry name" value="NagB/RpiA_transferase-like"/>
</dbReference>
<proteinExistence type="inferred from homology"/>
<evidence type="ECO:0000256" key="1">
    <source>
        <dbReference type="ARBA" id="ARBA00001713"/>
    </source>
</evidence>
<gene>
    <name evidence="9" type="ORF">N7G274_003027</name>
</gene>
<dbReference type="InterPro" id="IPR004788">
    <property type="entry name" value="Ribose5P_isomerase_type_A"/>
</dbReference>
<dbReference type="CDD" id="cd01398">
    <property type="entry name" value="RPI_A"/>
    <property type="match status" value="1"/>
</dbReference>
<evidence type="ECO:0000256" key="4">
    <source>
        <dbReference type="ARBA" id="ARBA00011959"/>
    </source>
</evidence>
<evidence type="ECO:0000256" key="2">
    <source>
        <dbReference type="ARBA" id="ARBA00004988"/>
    </source>
</evidence>
<dbReference type="PANTHER" id="PTHR11934:SF0">
    <property type="entry name" value="RIBOSE-5-PHOSPHATE ISOMERASE"/>
    <property type="match status" value="1"/>
</dbReference>
<evidence type="ECO:0000256" key="8">
    <source>
        <dbReference type="ARBA" id="ARBA00032273"/>
    </source>
</evidence>
<evidence type="ECO:0000256" key="7">
    <source>
        <dbReference type="ARBA" id="ARBA00029734"/>
    </source>
</evidence>
<dbReference type="Gene3D" id="3.30.70.260">
    <property type="match status" value="1"/>
</dbReference>
<dbReference type="SUPFAM" id="SSF75445">
    <property type="entry name" value="D-ribose-5-phosphate isomerase (RpiA), lid domain"/>
    <property type="match status" value="1"/>
</dbReference>
<dbReference type="Pfam" id="PF06026">
    <property type="entry name" value="Rib_5-P_isom_A"/>
    <property type="match status" value="1"/>
</dbReference>
<evidence type="ECO:0000313" key="9">
    <source>
        <dbReference type="EMBL" id="KAL2044322.1"/>
    </source>
</evidence>
<accession>A0ABR4AES4</accession>
<dbReference type="Proteomes" id="UP001590950">
    <property type="component" value="Unassembled WGS sequence"/>
</dbReference>
<dbReference type="SUPFAM" id="SSF100950">
    <property type="entry name" value="NagB/RpiA/CoA transferase-like"/>
    <property type="match status" value="1"/>
</dbReference>
<reference evidence="9 10" key="1">
    <citation type="submission" date="2024-09" db="EMBL/GenBank/DDBJ databases">
        <title>Rethinking Asexuality: The Enigmatic Case of Functional Sexual Genes in Lepraria (Stereocaulaceae).</title>
        <authorList>
            <person name="Doellman M."/>
            <person name="Sun Y."/>
            <person name="Barcenas-Pena A."/>
            <person name="Lumbsch H.T."/>
            <person name="Grewe F."/>
        </authorList>
    </citation>
    <scope>NUCLEOTIDE SEQUENCE [LARGE SCALE GENOMIC DNA]</scope>
    <source>
        <strain evidence="9 10">Mercado 3170</strain>
    </source>
</reference>